<sequence>MSSQTNIPDYSKYGEPKKFDPNFSGPIKNRSCTDVLCLLIFVIFLIGWAVLAGYGFKYGDPDTLIDPTDSHGDVCGRGKHKDRKFLYFFNLLECIKFTSVLSGCPTPQVCVHHCPNETFSVYSALLTKTSENELKEKLICKYEADKKKSVRELVDDEDCAWLYLESENLIGRCVPKFVTAGFQQTSNIIDSAGKQISNKTIIKAKSYLQKLSSAKELGSKIFQDIKAVWKSILIGLLISLVVAFLWIFLMRWLAGMMVFVSILIVFGLLGFLSYYSYTRYKLDEKDLPKISSQVVNKKSWLALMVITIIIMAILLLVLIFLRNRIRIAVALIKEGSVAVGCMMSALIFPLMPYLLHLIVFVFWGAAAVYLAAMRKKRYVQTTADNSTAVCDPLEMNTTIGELQCRFDSYVNDHMVYMQLYNLAGLFWGTFFVMGFGQIVLAGAFASYYWTFNKPSDVPTFAVAQSICRSTRYHLGSVAFGALLITIVRLIRVLLEYIEMKCKKYENTFTKVIMCLCKCCFWCLERFIKFINKNAYIMIAVYGKNFCTSAKDAFSLLMRNIVRVVVLDKVTDFLLFIGKLVVVGATAAASFYFFTGRVTLFGHRTPELNYYIVPVAIITLGSYIISTSFFNVYSMGVDTLFLCFLEDCERNDGSTERPYYMSKQLMVILGKKNVEEPK</sequence>
<dbReference type="GO" id="GO:0005886">
    <property type="term" value="C:plasma membrane"/>
    <property type="evidence" value="ECO:0007669"/>
    <property type="project" value="UniProtKB-SubCell"/>
</dbReference>
<organism evidence="8">
    <name type="scientific">Hadrurus spadix</name>
    <dbReference type="NCBI Taxonomy" id="141984"/>
    <lineage>
        <taxon>Eukaryota</taxon>
        <taxon>Metazoa</taxon>
        <taxon>Ecdysozoa</taxon>
        <taxon>Arthropoda</taxon>
        <taxon>Chelicerata</taxon>
        <taxon>Arachnida</taxon>
        <taxon>Scorpiones</taxon>
        <taxon>Iurida</taxon>
        <taxon>Iuroidea</taxon>
        <taxon>Hadrurus</taxon>
    </lineage>
</organism>
<dbReference type="InterPro" id="IPR007603">
    <property type="entry name" value="Choline_transptr-like"/>
</dbReference>
<comment type="function">
    <text evidence="7">Choline transporter.</text>
</comment>
<keyword evidence="6" id="KW-0325">Glycoprotein</keyword>
<dbReference type="PANTHER" id="PTHR12385">
    <property type="entry name" value="CHOLINE TRANSPORTER-LIKE (SLC FAMILY 44)"/>
    <property type="match status" value="1"/>
</dbReference>
<evidence type="ECO:0000256" key="5">
    <source>
        <dbReference type="ARBA" id="ARBA00023136"/>
    </source>
</evidence>
<keyword evidence="3 7" id="KW-0812">Transmembrane</keyword>
<feature type="transmembrane region" description="Helical" evidence="7">
    <location>
        <begin position="35"/>
        <end position="56"/>
    </location>
</feature>
<feature type="transmembrane region" description="Helical" evidence="7">
    <location>
        <begin position="227"/>
        <end position="249"/>
    </location>
</feature>
<evidence type="ECO:0000313" key="8">
    <source>
        <dbReference type="EMBL" id="JAV48242.1"/>
    </source>
</evidence>
<evidence type="ECO:0000256" key="6">
    <source>
        <dbReference type="ARBA" id="ARBA00023180"/>
    </source>
</evidence>
<evidence type="ECO:0000256" key="4">
    <source>
        <dbReference type="ARBA" id="ARBA00022989"/>
    </source>
</evidence>
<protein>
    <recommendedName>
        <fullName evidence="7">Choline transporter-like protein</fullName>
    </recommendedName>
</protein>
<dbReference type="EMBL" id="GFAH01000147">
    <property type="protein sequence ID" value="JAV48242.1"/>
    <property type="molecule type" value="Transcribed_RNA"/>
</dbReference>
<comment type="similarity">
    <text evidence="2 7">Belongs to the CTL (choline transporter-like) family.</text>
</comment>
<feature type="transmembrane region" description="Helical" evidence="7">
    <location>
        <begin position="424"/>
        <end position="449"/>
    </location>
</feature>
<dbReference type="Pfam" id="PF04515">
    <property type="entry name" value="Choline_transpo"/>
    <property type="match status" value="1"/>
</dbReference>
<feature type="transmembrane region" description="Helical" evidence="7">
    <location>
        <begin position="300"/>
        <end position="321"/>
    </location>
</feature>
<feature type="transmembrane region" description="Helical" evidence="7">
    <location>
        <begin position="609"/>
        <end position="632"/>
    </location>
</feature>
<dbReference type="AlphaFoldDB" id="A0A1W7RAS8"/>
<evidence type="ECO:0000256" key="7">
    <source>
        <dbReference type="RuleBase" id="RU368066"/>
    </source>
</evidence>
<comment type="subcellular location">
    <subcellularLocation>
        <location evidence="7">Cell membrane</location>
        <topology evidence="7">Multi-pass membrane protein</topology>
    </subcellularLocation>
    <subcellularLocation>
        <location evidence="1">Membrane</location>
        <topology evidence="1">Multi-pass membrane protein</topology>
    </subcellularLocation>
</comment>
<name>A0A1W7RAS8_9SCOR</name>
<feature type="transmembrane region" description="Helical" evidence="7">
    <location>
        <begin position="572"/>
        <end position="593"/>
    </location>
</feature>
<evidence type="ECO:0000256" key="2">
    <source>
        <dbReference type="ARBA" id="ARBA00007168"/>
    </source>
</evidence>
<feature type="transmembrane region" description="Helical" evidence="7">
    <location>
        <begin position="472"/>
        <end position="494"/>
    </location>
</feature>
<accession>A0A1W7RAS8</accession>
<keyword evidence="5 7" id="KW-0472">Membrane</keyword>
<dbReference type="PANTHER" id="PTHR12385:SF14">
    <property type="entry name" value="CHOLINE TRANSPORTER-LIKE 2"/>
    <property type="match status" value="1"/>
</dbReference>
<keyword evidence="4 7" id="KW-1133">Transmembrane helix</keyword>
<feature type="transmembrane region" description="Helical" evidence="7">
    <location>
        <begin position="256"/>
        <end position="277"/>
    </location>
</feature>
<feature type="transmembrane region" description="Helical" evidence="7">
    <location>
        <begin position="353"/>
        <end position="372"/>
    </location>
</feature>
<reference evidence="8" key="1">
    <citation type="submission" date="2016-11" db="EMBL/GenBank/DDBJ databases">
        <title>Venom-gland transcriptomics and venom proteomics of the black-back scorpion (Hadrurus spadix) reveal detectability challenges and an unexplored realm of animal toxin diversity.</title>
        <authorList>
            <person name="Rokyta D.R."/>
            <person name="Ward M.J."/>
        </authorList>
    </citation>
    <scope>NUCLEOTIDE SEQUENCE</scope>
    <source>
        <tissue evidence="8">Venom gland</tissue>
    </source>
</reference>
<evidence type="ECO:0000256" key="1">
    <source>
        <dbReference type="ARBA" id="ARBA00004141"/>
    </source>
</evidence>
<proteinExistence type="inferred from homology"/>
<evidence type="ECO:0000256" key="3">
    <source>
        <dbReference type="ARBA" id="ARBA00022692"/>
    </source>
</evidence>
<dbReference type="GO" id="GO:0022857">
    <property type="term" value="F:transmembrane transporter activity"/>
    <property type="evidence" value="ECO:0007669"/>
    <property type="project" value="UniProtKB-UniRule"/>
</dbReference>